<dbReference type="Pfam" id="PF01593">
    <property type="entry name" value="Amino_oxidase"/>
    <property type="match status" value="1"/>
</dbReference>
<dbReference type="SUPFAM" id="SSF51905">
    <property type="entry name" value="FAD/NAD(P)-binding domain"/>
    <property type="match status" value="1"/>
</dbReference>
<dbReference type="RefSeq" id="WP_369665543.1">
    <property type="nucleotide sequence ID" value="NZ_JBDKXB010000002.1"/>
</dbReference>
<dbReference type="Gene3D" id="3.50.50.60">
    <property type="entry name" value="FAD/NAD(P)-binding domain"/>
    <property type="match status" value="3"/>
</dbReference>
<evidence type="ECO:0000259" key="1">
    <source>
        <dbReference type="Pfam" id="PF01593"/>
    </source>
</evidence>
<organism evidence="2 3">
    <name type="scientific">Thioalkalicoccus limnaeus</name>
    <dbReference type="NCBI Taxonomy" id="120681"/>
    <lineage>
        <taxon>Bacteria</taxon>
        <taxon>Pseudomonadati</taxon>
        <taxon>Pseudomonadota</taxon>
        <taxon>Gammaproteobacteria</taxon>
        <taxon>Chromatiales</taxon>
        <taxon>Chromatiaceae</taxon>
        <taxon>Thioalkalicoccus</taxon>
    </lineage>
</organism>
<dbReference type="InterPro" id="IPR050464">
    <property type="entry name" value="Zeta_carotene_desat/Oxidored"/>
</dbReference>
<dbReference type="InterPro" id="IPR036188">
    <property type="entry name" value="FAD/NAD-bd_sf"/>
</dbReference>
<dbReference type="Proteomes" id="UP001564408">
    <property type="component" value="Unassembled WGS sequence"/>
</dbReference>
<dbReference type="PANTHER" id="PTHR42923">
    <property type="entry name" value="PROTOPORPHYRINOGEN OXIDASE"/>
    <property type="match status" value="1"/>
</dbReference>
<evidence type="ECO:0000313" key="2">
    <source>
        <dbReference type="EMBL" id="MEY6431158.1"/>
    </source>
</evidence>
<keyword evidence="3" id="KW-1185">Reference proteome</keyword>
<feature type="domain" description="Amine oxidase" evidence="1">
    <location>
        <begin position="12"/>
        <end position="269"/>
    </location>
</feature>
<protein>
    <submittedName>
        <fullName evidence="2">FAD-dependent oxidoreductase</fullName>
    </submittedName>
</protein>
<proteinExistence type="predicted"/>
<comment type="caution">
    <text evidence="2">The sequence shown here is derived from an EMBL/GenBank/DDBJ whole genome shotgun (WGS) entry which is preliminary data.</text>
</comment>
<name>A0ABV4BD56_9GAMM</name>
<accession>A0ABV4BD56</accession>
<evidence type="ECO:0000313" key="3">
    <source>
        <dbReference type="Proteomes" id="UP001564408"/>
    </source>
</evidence>
<sequence length="400" mass="43874">MDFEHIVVGAGISGLGAAHFAARAGVPTLVLERSNRIGGCINSHQFANCGDFWTEAGSHTCFNSYGTLISILEDLDQLDRLTPKADGSYRLWRQDQLRPVLSGLHPLEALISLPRLARRSKADASVADYYGAILGRRNYRDLLGPAFQALVCQPADDYPAELLFRRKPRRKDIARKFTFPRGLSEIPAAIARQPEIEVRTAQEIRGIVGDGNGFRIQLTAGDELRCDYLTLAVPPDVAARLLPKHLTNAKAAVDEIAMAEIETLLVAFRVADLDLPAIAGLISVDDAFYSAVSRDFLPDEQYRGFAFHFRPGALDAEAQIGAACHALGARPADVVENAHIGNRLPALRKGHHRTVERLDAALAGTHLAITGNWFYGVSLEDALTRSRQEHQRLFSNRLNG</sequence>
<gene>
    <name evidence="2" type="ORF">ABC977_01910</name>
</gene>
<dbReference type="InterPro" id="IPR002937">
    <property type="entry name" value="Amino_oxidase"/>
</dbReference>
<reference evidence="2 3" key="1">
    <citation type="submission" date="2024-05" db="EMBL/GenBank/DDBJ databases">
        <title>Genome Sequence and Characterization of the New Strain Purple Sulfur Bacterium of Genus Thioalkalicoccus.</title>
        <authorList>
            <person name="Bryantseva I.A."/>
            <person name="Kyndt J.A."/>
            <person name="Imhoff J.F."/>
        </authorList>
    </citation>
    <scope>NUCLEOTIDE SEQUENCE [LARGE SCALE GENOMIC DNA]</scope>
    <source>
        <strain evidence="2 3">Um2</strain>
    </source>
</reference>
<dbReference type="EMBL" id="JBDKXB010000002">
    <property type="protein sequence ID" value="MEY6431158.1"/>
    <property type="molecule type" value="Genomic_DNA"/>
</dbReference>
<dbReference type="PANTHER" id="PTHR42923:SF3">
    <property type="entry name" value="PROTOPORPHYRINOGEN OXIDASE"/>
    <property type="match status" value="1"/>
</dbReference>